<keyword evidence="12" id="KW-1185">Reference proteome</keyword>
<dbReference type="PANTHER" id="PTHR48109">
    <property type="entry name" value="DIHYDROOROTATE DEHYDROGENASE (QUINONE), MITOCHONDRIAL-RELATED"/>
    <property type="match status" value="1"/>
</dbReference>
<feature type="binding site" evidence="9">
    <location>
        <begin position="252"/>
        <end position="253"/>
    </location>
    <ligand>
        <name>FMN</name>
        <dbReference type="ChEBI" id="CHEBI:58210"/>
    </ligand>
</feature>
<dbReference type="InterPro" id="IPR012135">
    <property type="entry name" value="Dihydroorotate_DH_1_2"/>
</dbReference>
<feature type="binding site" evidence="9">
    <location>
        <position position="43"/>
    </location>
    <ligand>
        <name>substrate</name>
    </ligand>
</feature>
<dbReference type="PIRSF" id="PIRSF000164">
    <property type="entry name" value="DHO_oxidase"/>
    <property type="match status" value="1"/>
</dbReference>
<feature type="binding site" evidence="9">
    <location>
        <begin position="179"/>
        <end position="180"/>
    </location>
    <ligand>
        <name>substrate</name>
    </ligand>
</feature>
<dbReference type="EMBL" id="CP020477">
    <property type="protein sequence ID" value="ARM76283.1"/>
    <property type="molecule type" value="Genomic_DNA"/>
</dbReference>
<feature type="binding site" evidence="9">
    <location>
        <position position="178"/>
    </location>
    <ligand>
        <name>FMN</name>
        <dbReference type="ChEBI" id="CHEBI:58210"/>
    </ligand>
</feature>
<evidence type="ECO:0000256" key="2">
    <source>
        <dbReference type="ARBA" id="ARBA00004725"/>
    </source>
</evidence>
<protein>
    <recommendedName>
        <fullName evidence="9">Dihydroorotate dehydrogenase</fullName>
        <shortName evidence="9">DHOD</shortName>
        <shortName evidence="9">DHODase</shortName>
        <shortName evidence="9">DHOdehase</shortName>
        <ecNumber evidence="9">1.3.-.-</ecNumber>
    </recommendedName>
</protein>
<evidence type="ECO:0000256" key="4">
    <source>
        <dbReference type="ARBA" id="ARBA00022490"/>
    </source>
</evidence>
<keyword evidence="8 9" id="KW-0560">Oxidoreductase</keyword>
<evidence type="ECO:0000256" key="7">
    <source>
        <dbReference type="ARBA" id="ARBA00022975"/>
    </source>
</evidence>
<dbReference type="InterPro" id="IPR013785">
    <property type="entry name" value="Aldolase_TIM"/>
</dbReference>
<dbReference type="NCBIfam" id="NF041011">
    <property type="entry name" value="dihydoor_dh_Arch"/>
    <property type="match status" value="1"/>
</dbReference>
<proteinExistence type="inferred from homology"/>
<evidence type="ECO:0000313" key="11">
    <source>
        <dbReference type="EMBL" id="ARM76283.1"/>
    </source>
</evidence>
<dbReference type="InterPro" id="IPR053488">
    <property type="entry name" value="DHODH_Type1"/>
</dbReference>
<dbReference type="InterPro" id="IPR050074">
    <property type="entry name" value="DHO_dehydrogenase"/>
</dbReference>
<keyword evidence="7 9" id="KW-0665">Pyrimidine biosynthesis</keyword>
<dbReference type="GO" id="GO:0044205">
    <property type="term" value="P:'de novo' UMP biosynthetic process"/>
    <property type="evidence" value="ECO:0007669"/>
    <property type="project" value="UniProtKB-UniRule"/>
</dbReference>
<dbReference type="Pfam" id="PF01180">
    <property type="entry name" value="DHO_dh"/>
    <property type="match status" value="1"/>
</dbReference>
<dbReference type="PANTHER" id="PTHR48109:SF1">
    <property type="entry name" value="DIHYDROOROTATE DEHYDROGENASE (FUMARATE)"/>
    <property type="match status" value="1"/>
</dbReference>
<feature type="binding site" evidence="9">
    <location>
        <begin position="230"/>
        <end position="231"/>
    </location>
    <ligand>
        <name>FMN</name>
        <dbReference type="ChEBI" id="CHEBI:58210"/>
    </ligand>
</feature>
<gene>
    <name evidence="9" type="primary">pyrD</name>
    <name evidence="11" type="ORF">B6F84_09750</name>
</gene>
<dbReference type="EC" id="1.3.-.-" evidence="9"/>
<evidence type="ECO:0000313" key="12">
    <source>
        <dbReference type="Proteomes" id="UP000193404"/>
    </source>
</evidence>
<keyword evidence="5 9" id="KW-0285">Flavoprotein</keyword>
<feature type="active site" description="Nucleophile" evidence="9">
    <location>
        <position position="121"/>
    </location>
</feature>
<comment type="subcellular location">
    <subcellularLocation>
        <location evidence="1 9">Cytoplasm</location>
    </subcellularLocation>
</comment>
<feature type="binding site" evidence="9">
    <location>
        <position position="118"/>
    </location>
    <ligand>
        <name>FMN</name>
        <dbReference type="ChEBI" id="CHEBI:58210"/>
    </ligand>
</feature>
<dbReference type="InterPro" id="IPR024920">
    <property type="entry name" value="Dihydroorotate_DH_1"/>
</dbReference>
<dbReference type="UniPathway" id="UPA00070"/>
<dbReference type="KEGG" id="aman:B6F84_09750"/>
<dbReference type="AlphaFoldDB" id="A0A1W6K172"/>
<dbReference type="HAMAP" id="MF_00224">
    <property type="entry name" value="DHO_dh_type1"/>
    <property type="match status" value="1"/>
</dbReference>
<sequence length="291" mass="31698">MRLKVANLNFEDPLIIASGIIPDIPGFMQKICEKYKPSALTTKTFTLNPIEPHNPPTVIKFADKCYMNAIGLGNPGIKTVNDIKVNCKLFISIGGNNINEIVKSAEIAQKKADLIEINVSSPNRKGYGESLANIAHEIVKNVKSSVNKPVFVKLGPWENILEIAGKALEAGADGLTLINTLKGLYIDTEEFKPVLSYGTGGISGKCIFPLALRIIRDIYAEYNTDIIGVGGVFSYRDVLSMISVGAKLVGLGTVLIDKGFNYIPRIRKGLYSYLNKKGLKLENILGISVKK</sequence>
<feature type="domain" description="Dihydroorotate dehydrogenase catalytic" evidence="10">
    <location>
        <begin position="3"/>
        <end position="273"/>
    </location>
</feature>
<feature type="binding site" evidence="9">
    <location>
        <begin position="68"/>
        <end position="72"/>
    </location>
    <ligand>
        <name>substrate</name>
    </ligand>
</feature>
<comment type="catalytic activity">
    <reaction evidence="9">
        <text>(S)-dihydroorotate + A = orotate + AH2</text>
        <dbReference type="Rhea" id="RHEA:18073"/>
        <dbReference type="ChEBI" id="CHEBI:13193"/>
        <dbReference type="ChEBI" id="CHEBI:17499"/>
        <dbReference type="ChEBI" id="CHEBI:30839"/>
        <dbReference type="ChEBI" id="CHEBI:30864"/>
    </reaction>
</comment>
<keyword evidence="4 9" id="KW-0963">Cytoplasm</keyword>
<dbReference type="GO" id="GO:0004152">
    <property type="term" value="F:dihydroorotate dehydrogenase activity"/>
    <property type="evidence" value="ECO:0007669"/>
    <property type="project" value="UniProtKB-UniRule"/>
</dbReference>
<feature type="binding site" evidence="9">
    <location>
        <position position="118"/>
    </location>
    <ligand>
        <name>substrate</name>
    </ligand>
</feature>
<dbReference type="SUPFAM" id="SSF51395">
    <property type="entry name" value="FMN-linked oxidoreductases"/>
    <property type="match status" value="1"/>
</dbReference>
<feature type="binding site" evidence="9">
    <location>
        <position position="153"/>
    </location>
    <ligand>
        <name>FMN</name>
        <dbReference type="ChEBI" id="CHEBI:58210"/>
    </ligand>
</feature>
<dbReference type="InterPro" id="IPR005720">
    <property type="entry name" value="Dihydroorotate_DH_cat"/>
</dbReference>
<feature type="binding site" evidence="9">
    <location>
        <position position="18"/>
    </location>
    <ligand>
        <name>FMN</name>
        <dbReference type="ChEBI" id="CHEBI:58210"/>
    </ligand>
</feature>
<comment type="pathway">
    <text evidence="2 9">Pyrimidine metabolism; UMP biosynthesis via de novo pathway.</text>
</comment>
<organism evidence="11 12">
    <name type="scientific">Acidianus manzaensis</name>
    <dbReference type="NCBI Taxonomy" id="282676"/>
    <lineage>
        <taxon>Archaea</taxon>
        <taxon>Thermoproteota</taxon>
        <taxon>Thermoprotei</taxon>
        <taxon>Sulfolobales</taxon>
        <taxon>Sulfolobaceae</taxon>
        <taxon>Acidianus</taxon>
    </lineage>
</organism>
<dbReference type="OrthoDB" id="36608at2157"/>
<evidence type="ECO:0000259" key="10">
    <source>
        <dbReference type="Pfam" id="PF01180"/>
    </source>
</evidence>
<feature type="binding site" evidence="9">
    <location>
        <begin position="43"/>
        <end position="44"/>
    </location>
    <ligand>
        <name>FMN</name>
        <dbReference type="ChEBI" id="CHEBI:58210"/>
    </ligand>
</feature>
<dbReference type="RefSeq" id="WP_148692067.1">
    <property type="nucleotide sequence ID" value="NZ_CP020477.1"/>
</dbReference>
<dbReference type="Proteomes" id="UP000193404">
    <property type="component" value="Chromosome"/>
</dbReference>
<name>A0A1W6K172_9CREN</name>
<evidence type="ECO:0000256" key="9">
    <source>
        <dbReference type="HAMAP-Rule" id="MF_00224"/>
    </source>
</evidence>
<evidence type="ECO:0000256" key="8">
    <source>
        <dbReference type="ARBA" id="ARBA00023002"/>
    </source>
</evidence>
<keyword evidence="6 9" id="KW-0288">FMN</keyword>
<accession>A0A1W6K172</accession>
<dbReference type="PROSITE" id="PS00912">
    <property type="entry name" value="DHODEHASE_2"/>
    <property type="match status" value="1"/>
</dbReference>
<evidence type="ECO:0000256" key="1">
    <source>
        <dbReference type="ARBA" id="ARBA00004496"/>
    </source>
</evidence>
<evidence type="ECO:0000256" key="3">
    <source>
        <dbReference type="ARBA" id="ARBA00008008"/>
    </source>
</evidence>
<comment type="similarity">
    <text evidence="3 9">Belongs to the dihydroorotate dehydrogenase family. Type 1 subfamily.</text>
</comment>
<dbReference type="GO" id="GO:0006207">
    <property type="term" value="P:'de novo' pyrimidine nucleobase biosynthetic process"/>
    <property type="evidence" value="ECO:0007669"/>
    <property type="project" value="InterPro"/>
</dbReference>
<dbReference type="GeneID" id="41591208"/>
<dbReference type="STRING" id="282676.B6F84_09750"/>
<evidence type="ECO:0000256" key="5">
    <source>
        <dbReference type="ARBA" id="ARBA00022630"/>
    </source>
</evidence>
<comment type="cofactor">
    <cofactor evidence="9">
        <name>FMN</name>
        <dbReference type="ChEBI" id="CHEBI:58210"/>
    </cofactor>
    <text evidence="9">Binds 1 FMN per subunit.</text>
</comment>
<comment type="caution">
    <text evidence="9">Lacks conserved residue(s) required for the propagation of feature annotation.</text>
</comment>
<comment type="function">
    <text evidence="9">Catalyzes the conversion of dihydroorotate to orotate.</text>
</comment>
<dbReference type="GO" id="GO:0005737">
    <property type="term" value="C:cytoplasm"/>
    <property type="evidence" value="ECO:0007669"/>
    <property type="project" value="UniProtKB-SubCell"/>
</dbReference>
<dbReference type="Gene3D" id="3.20.20.70">
    <property type="entry name" value="Aldolase class I"/>
    <property type="match status" value="1"/>
</dbReference>
<feature type="binding site" evidence="9">
    <location>
        <position position="204"/>
    </location>
    <ligand>
        <name>FMN</name>
        <dbReference type="ChEBI" id="CHEBI:58210"/>
    </ligand>
</feature>
<reference evidence="11 12" key="1">
    <citation type="submission" date="2017-03" db="EMBL/GenBank/DDBJ databases">
        <title>Sulfur activation and transportation mechanism of thermophilic Archaea Acidianus manzaensis YN-25.</title>
        <authorList>
            <person name="Ma Y."/>
            <person name="Yang Y."/>
            <person name="Xia J."/>
        </authorList>
    </citation>
    <scope>NUCLEOTIDE SEQUENCE [LARGE SCALE GENOMIC DNA]</scope>
    <source>
        <strain evidence="11 12">YN-25</strain>
    </source>
</reference>
<dbReference type="InterPro" id="IPR001295">
    <property type="entry name" value="Dihydroorotate_DH_CS"/>
</dbReference>
<evidence type="ECO:0000256" key="6">
    <source>
        <dbReference type="ARBA" id="ARBA00022643"/>
    </source>
</evidence>